<dbReference type="AlphaFoldDB" id="A0A017S2S8"/>
<reference evidence="3" key="1">
    <citation type="journal article" date="2014" name="Nat. Commun.">
        <title>Genomic adaptations of the halophilic Dead Sea filamentous fungus Eurotium rubrum.</title>
        <authorList>
            <person name="Kis-Papo T."/>
            <person name="Weig A.R."/>
            <person name="Riley R."/>
            <person name="Persoh D."/>
            <person name="Salamov A."/>
            <person name="Sun H."/>
            <person name="Lipzen A."/>
            <person name="Wasser S.P."/>
            <person name="Rambold G."/>
            <person name="Grigoriev I.V."/>
            <person name="Nevo E."/>
        </authorList>
    </citation>
    <scope>NUCLEOTIDE SEQUENCE [LARGE SCALE GENOMIC DNA]</scope>
    <source>
        <strain evidence="3">CBS 135680</strain>
    </source>
</reference>
<protein>
    <submittedName>
        <fullName evidence="2">Uncharacterized protein</fullName>
    </submittedName>
</protein>
<keyword evidence="1" id="KW-0472">Membrane</keyword>
<evidence type="ECO:0000256" key="1">
    <source>
        <dbReference type="SAM" id="Phobius"/>
    </source>
</evidence>
<keyword evidence="1" id="KW-0812">Transmembrane</keyword>
<keyword evidence="1" id="KW-1133">Transmembrane helix</keyword>
<organism evidence="2 3">
    <name type="scientific">Aspergillus ruber (strain CBS 135680)</name>
    <dbReference type="NCBI Taxonomy" id="1388766"/>
    <lineage>
        <taxon>Eukaryota</taxon>
        <taxon>Fungi</taxon>
        <taxon>Dikarya</taxon>
        <taxon>Ascomycota</taxon>
        <taxon>Pezizomycotina</taxon>
        <taxon>Eurotiomycetes</taxon>
        <taxon>Eurotiomycetidae</taxon>
        <taxon>Eurotiales</taxon>
        <taxon>Aspergillaceae</taxon>
        <taxon>Aspergillus</taxon>
        <taxon>Aspergillus subgen. Aspergillus</taxon>
    </lineage>
</organism>
<sequence length="105" mass="12184">MAGVCQDRMQVRNQRYCFWLQCTILQFLFLLVGIGAGGLNRTRHAQRTSKESHRQECCNFNLTVCDWIHSLLLCAFACSFRVSPFLPFPKYATSQQNRHLTRQIG</sequence>
<keyword evidence="3" id="KW-1185">Reference proteome</keyword>
<accession>A0A017S2S8</accession>
<evidence type="ECO:0000313" key="3">
    <source>
        <dbReference type="Proteomes" id="UP000019804"/>
    </source>
</evidence>
<name>A0A017S2S8_ASPRC</name>
<dbReference type="RefSeq" id="XP_040634160.1">
    <property type="nucleotide sequence ID" value="XM_040778235.1"/>
</dbReference>
<proteinExistence type="predicted"/>
<dbReference type="GeneID" id="63693359"/>
<dbReference type="HOGENOM" id="CLU_2236052_0_0_1"/>
<dbReference type="EMBL" id="KK088459">
    <property type="protein sequence ID" value="EYE90470.1"/>
    <property type="molecule type" value="Genomic_DNA"/>
</dbReference>
<dbReference type="Proteomes" id="UP000019804">
    <property type="component" value="Unassembled WGS sequence"/>
</dbReference>
<feature type="transmembrane region" description="Helical" evidence="1">
    <location>
        <begin position="18"/>
        <end position="39"/>
    </location>
</feature>
<evidence type="ECO:0000313" key="2">
    <source>
        <dbReference type="EMBL" id="EYE90470.1"/>
    </source>
</evidence>
<gene>
    <name evidence="2" type="ORF">EURHEDRAFT_292641</name>
</gene>